<organism evidence="2">
    <name type="scientific">Brassica napus</name>
    <name type="common">Rape</name>
    <dbReference type="NCBI Taxonomy" id="3708"/>
    <lineage>
        <taxon>Eukaryota</taxon>
        <taxon>Viridiplantae</taxon>
        <taxon>Streptophyta</taxon>
        <taxon>Embryophyta</taxon>
        <taxon>Tracheophyta</taxon>
        <taxon>Spermatophyta</taxon>
        <taxon>Magnoliopsida</taxon>
        <taxon>eudicotyledons</taxon>
        <taxon>Gunneridae</taxon>
        <taxon>Pentapetalae</taxon>
        <taxon>rosids</taxon>
        <taxon>malvids</taxon>
        <taxon>Brassicales</taxon>
        <taxon>Brassicaceae</taxon>
        <taxon>Brassiceae</taxon>
        <taxon>Brassica</taxon>
    </lineage>
</organism>
<keyword evidence="1" id="KW-0732">Signal</keyword>
<sequence>MKKSVIFSFNVLTLLIILVLVDGAMGQGRMSVVGTVLSLRDAPHHHPRRKFGSERNTCVQAKLALEALEVPVGYLFFFTFLYPKRPQDMQRWKQSMNLLDNGKKIDFDLYKSLRISRNAFFTEEAQRGKGYKCRGIMADEAVSLFKCFYERQSIHKHTSVQNACIDDIYDEKKDDKLNKGNRGGRIHIEAKDNRKREDFRSSGHPAPPHVTHYFRRWWWLASVEPPFANPRHTTFKTKGVFLCRAGIVFLCRAGSGGGSFRLINVTPPPPYTILKGE</sequence>
<reference evidence="2" key="1">
    <citation type="submission" date="2021-01" db="EMBL/GenBank/DDBJ databases">
        <authorList>
            <consortium name="Genoscope - CEA"/>
            <person name="William W."/>
        </authorList>
    </citation>
    <scope>NUCLEOTIDE SEQUENCE</scope>
</reference>
<proteinExistence type="predicted"/>
<gene>
    <name evidence="2" type="ORF">DARMORV10_C07P03060.1</name>
</gene>
<name>A0A816LLL3_BRANA</name>
<protein>
    <submittedName>
        <fullName evidence="2">(rape) hypothetical protein</fullName>
    </submittedName>
</protein>
<evidence type="ECO:0000256" key="1">
    <source>
        <dbReference type="SAM" id="SignalP"/>
    </source>
</evidence>
<dbReference type="AlphaFoldDB" id="A0A816LLL3"/>
<dbReference type="EMBL" id="HG994371">
    <property type="protein sequence ID" value="CAF1947810.1"/>
    <property type="molecule type" value="Genomic_DNA"/>
</dbReference>
<evidence type="ECO:0000313" key="2">
    <source>
        <dbReference type="EMBL" id="CAF1947810.1"/>
    </source>
</evidence>
<feature type="signal peptide" evidence="1">
    <location>
        <begin position="1"/>
        <end position="26"/>
    </location>
</feature>
<feature type="chain" id="PRO_5032456816" evidence="1">
    <location>
        <begin position="27"/>
        <end position="277"/>
    </location>
</feature>
<accession>A0A816LLL3</accession>
<dbReference type="Proteomes" id="UP001295469">
    <property type="component" value="Chromosome C07"/>
</dbReference>